<dbReference type="EMBL" id="MLAK01000956">
    <property type="protein sequence ID" value="OHT00423.1"/>
    <property type="molecule type" value="Genomic_DNA"/>
</dbReference>
<dbReference type="Gene3D" id="2.130.10.10">
    <property type="entry name" value="YVTN repeat-like/Quinoprotein amine dehydrogenase"/>
    <property type="match status" value="2"/>
</dbReference>
<dbReference type="PANTHER" id="PTHR44019">
    <property type="entry name" value="WD REPEAT-CONTAINING PROTEIN 55"/>
    <property type="match status" value="1"/>
</dbReference>
<dbReference type="OrthoDB" id="10264588at2759"/>
<dbReference type="InterPro" id="IPR015943">
    <property type="entry name" value="WD40/YVTN_repeat-like_dom_sf"/>
</dbReference>
<dbReference type="InterPro" id="IPR019775">
    <property type="entry name" value="WD40_repeat_CS"/>
</dbReference>
<dbReference type="Proteomes" id="UP000179807">
    <property type="component" value="Unassembled WGS sequence"/>
</dbReference>
<dbReference type="SUPFAM" id="SSF50978">
    <property type="entry name" value="WD40 repeat-like"/>
    <property type="match status" value="1"/>
</dbReference>
<dbReference type="PROSITE" id="PS50294">
    <property type="entry name" value="WD_REPEATS_REGION"/>
    <property type="match status" value="4"/>
</dbReference>
<dbReference type="SMART" id="SM00320">
    <property type="entry name" value="WD40"/>
    <property type="match status" value="7"/>
</dbReference>
<keyword evidence="6" id="KW-1185">Reference proteome</keyword>
<dbReference type="PRINTS" id="PR00320">
    <property type="entry name" value="GPROTEINBRPT"/>
</dbReference>
<dbReference type="PROSITE" id="PS00678">
    <property type="entry name" value="WD_REPEATS_1"/>
    <property type="match status" value="2"/>
</dbReference>
<reference evidence="5" key="1">
    <citation type="submission" date="2016-10" db="EMBL/GenBank/DDBJ databases">
        <authorList>
            <person name="Benchimol M."/>
            <person name="Almeida L.G."/>
            <person name="Vasconcelos A.T."/>
            <person name="Perreira-Neves A."/>
            <person name="Rosa I.A."/>
            <person name="Tasca T."/>
            <person name="Bogo M.R."/>
            <person name="de Souza W."/>
        </authorList>
    </citation>
    <scope>NUCLEOTIDE SEQUENCE [LARGE SCALE GENOMIC DNA]</scope>
    <source>
        <strain evidence="5">K</strain>
    </source>
</reference>
<dbReference type="InterPro" id="IPR050505">
    <property type="entry name" value="WDR55/POC1"/>
</dbReference>
<dbReference type="GeneID" id="94843477"/>
<dbReference type="AlphaFoldDB" id="A0A1J4JMS9"/>
<feature type="repeat" description="WD" evidence="3">
    <location>
        <begin position="216"/>
        <end position="257"/>
    </location>
</feature>
<feature type="repeat" description="WD" evidence="3">
    <location>
        <begin position="49"/>
        <end position="90"/>
    </location>
</feature>
<keyword evidence="2" id="KW-0677">Repeat</keyword>
<sequence>MWKVGYQFRRHLERINAVDIDETEIKLATASNDNCVGVLDLNTQEMRFLQGHSDYVEDVAFGKDMSILASASRDQTCILWNTKLNEKISVLKGHKKTVRCLSWSPDHKYLVTGSNDQTAYIWDVEECLRTKRILGIKGWIRDIEWKNDTIAYAGNDKYIYLYDVRSGQNVQMLETNSSSDMTSISFHHSGAMIAGCGFDQHVRIWDLKTCSTVWKQMVHSEVVTHVSFSPKSDDFLTVGMDGIARIWNMKCTDSISSFHQHDEGISSCCWYKSAKGFVTVGVDKKIVGFEYREKKHYHPMADGGDIMVSIGRMQNAMEQLVNTMKRLDDRIMVQEERIRWLKDNDKFITRAYERRKPDETSF</sequence>
<dbReference type="InterPro" id="IPR001680">
    <property type="entry name" value="WD40_rpt"/>
</dbReference>
<evidence type="ECO:0000256" key="3">
    <source>
        <dbReference type="PROSITE-ProRule" id="PRU00221"/>
    </source>
</evidence>
<evidence type="ECO:0000256" key="4">
    <source>
        <dbReference type="SAM" id="Coils"/>
    </source>
</evidence>
<feature type="repeat" description="WD" evidence="3">
    <location>
        <begin position="91"/>
        <end position="125"/>
    </location>
</feature>
<feature type="repeat" description="WD" evidence="3">
    <location>
        <begin position="174"/>
        <end position="215"/>
    </location>
</feature>
<dbReference type="VEuPathDB" id="TrichDB:TRFO_32928"/>
<accession>A0A1J4JMS9</accession>
<dbReference type="CDD" id="cd00200">
    <property type="entry name" value="WD40"/>
    <property type="match status" value="1"/>
</dbReference>
<name>A0A1J4JMS9_9EUKA</name>
<keyword evidence="1 3" id="KW-0853">WD repeat</keyword>
<evidence type="ECO:0000313" key="5">
    <source>
        <dbReference type="EMBL" id="OHT00423.1"/>
    </source>
</evidence>
<evidence type="ECO:0000313" key="6">
    <source>
        <dbReference type="Proteomes" id="UP000179807"/>
    </source>
</evidence>
<dbReference type="InterPro" id="IPR020472">
    <property type="entry name" value="WD40_PAC1"/>
</dbReference>
<dbReference type="PROSITE" id="PS50082">
    <property type="entry name" value="WD_REPEATS_2"/>
    <property type="match status" value="4"/>
</dbReference>
<organism evidence="5 6">
    <name type="scientific">Tritrichomonas foetus</name>
    <dbReference type="NCBI Taxonomy" id="1144522"/>
    <lineage>
        <taxon>Eukaryota</taxon>
        <taxon>Metamonada</taxon>
        <taxon>Parabasalia</taxon>
        <taxon>Tritrichomonadida</taxon>
        <taxon>Tritrichomonadidae</taxon>
        <taxon>Tritrichomonas</taxon>
    </lineage>
</organism>
<dbReference type="InterPro" id="IPR036322">
    <property type="entry name" value="WD40_repeat_dom_sf"/>
</dbReference>
<comment type="caution">
    <text evidence="5">The sequence shown here is derived from an EMBL/GenBank/DDBJ whole genome shotgun (WGS) entry which is preliminary data.</text>
</comment>
<dbReference type="PANTHER" id="PTHR44019:SF8">
    <property type="entry name" value="POC1 CENTRIOLAR PROTEIN HOMOLOG"/>
    <property type="match status" value="1"/>
</dbReference>
<dbReference type="RefSeq" id="XP_068353559.1">
    <property type="nucleotide sequence ID" value="XM_068508773.1"/>
</dbReference>
<protein>
    <submittedName>
        <fullName evidence="5">Uncharacterized protein</fullName>
    </submittedName>
</protein>
<evidence type="ECO:0000256" key="2">
    <source>
        <dbReference type="ARBA" id="ARBA00022737"/>
    </source>
</evidence>
<proteinExistence type="predicted"/>
<evidence type="ECO:0000256" key="1">
    <source>
        <dbReference type="ARBA" id="ARBA00022574"/>
    </source>
</evidence>
<feature type="coiled-coil region" evidence="4">
    <location>
        <begin position="310"/>
        <end position="344"/>
    </location>
</feature>
<gene>
    <name evidence="5" type="ORF">TRFO_32928</name>
</gene>
<keyword evidence="4" id="KW-0175">Coiled coil</keyword>
<dbReference type="Pfam" id="PF00400">
    <property type="entry name" value="WD40"/>
    <property type="match status" value="4"/>
</dbReference>